<keyword evidence="4" id="KW-0472">Membrane</keyword>
<keyword evidence="5" id="KW-0998">Cell outer membrane</keyword>
<feature type="domain" description="RagB/SusD" evidence="6">
    <location>
        <begin position="370"/>
        <end position="506"/>
    </location>
</feature>
<dbReference type="Gene3D" id="1.25.40.390">
    <property type="match status" value="1"/>
</dbReference>
<comment type="subcellular location">
    <subcellularLocation>
        <location evidence="1">Cell outer membrane</location>
    </subcellularLocation>
</comment>
<evidence type="ECO:0000256" key="2">
    <source>
        <dbReference type="ARBA" id="ARBA00006275"/>
    </source>
</evidence>
<dbReference type="CDD" id="cd08977">
    <property type="entry name" value="SusD"/>
    <property type="match status" value="1"/>
</dbReference>
<evidence type="ECO:0000256" key="5">
    <source>
        <dbReference type="ARBA" id="ARBA00023237"/>
    </source>
</evidence>
<evidence type="ECO:0000256" key="3">
    <source>
        <dbReference type="ARBA" id="ARBA00022729"/>
    </source>
</evidence>
<comment type="similarity">
    <text evidence="2">Belongs to the SusD family.</text>
</comment>
<accession>A0A926JPM3</accession>
<evidence type="ECO:0000259" key="6">
    <source>
        <dbReference type="Pfam" id="PF07980"/>
    </source>
</evidence>
<dbReference type="GO" id="GO:0009279">
    <property type="term" value="C:cell outer membrane"/>
    <property type="evidence" value="ECO:0007669"/>
    <property type="project" value="UniProtKB-SubCell"/>
</dbReference>
<sequence>MKGIKNIKIYGVVLTLLTTMSCSDLLDQEPVSITHPDVFWDSQANAEQALAGAYGLFKEAILTQSNFMYWGEWTGMTFMDSRNWIVGYIEGGGNYVLAYRDTSRNWKNFYRVANWAYTMEQYVKEMPVELFDSASEKDRILGEAAFIRGLTYFYMARIWGDVPIVEQSIESSDQLITEDGYIVQNPREPELDVLNYALEATNRAIGLLEYSSPGTQGWAITANKASAEALKAHITLWYASRDNDNADMIQQAIAATTSVINNSGTRLIDYVDEGQEGFDKMCIGQSETGLFEVNISSDMDESFRLRQSDGNHTGLTLNAPIWQSLNTSMSPQMNPDFYGNEMMATQSDRENDVRKELFFYEYEPDAEYSFLMKYSHTKDDPASEDAYALFSESNILIFRLADMYLLRAEANARLGNSSETIMDLNTIRSQANVPDYTGATDRASLMKAIFDERAIEFVGEAQSGYDRIRMDYFEGVPWVNQARNDKKGYFWPVHPSVISINPAIVQTEYWRGKL</sequence>
<feature type="domain" description="SusD-like N-terminal" evidence="7">
    <location>
        <begin position="26"/>
        <end position="168"/>
    </location>
</feature>
<reference evidence="8 9" key="1">
    <citation type="submission" date="2020-09" db="EMBL/GenBank/DDBJ databases">
        <title>Sinomicrobium weinanense sp. nov., a halophilic bacteria isolated from saline-alkali soil.</title>
        <authorList>
            <person name="Wu P."/>
            <person name="Ren H."/>
            <person name="Mei Y."/>
            <person name="Liang Y."/>
            <person name="Chen Z."/>
        </authorList>
    </citation>
    <scope>NUCLEOTIDE SEQUENCE [LARGE SCALE GENOMIC DNA]</scope>
    <source>
        <strain evidence="8 9">FJxs</strain>
    </source>
</reference>
<evidence type="ECO:0000256" key="1">
    <source>
        <dbReference type="ARBA" id="ARBA00004442"/>
    </source>
</evidence>
<organism evidence="8 9">
    <name type="scientific">Sinomicrobium weinanense</name>
    <dbReference type="NCBI Taxonomy" id="2842200"/>
    <lineage>
        <taxon>Bacteria</taxon>
        <taxon>Pseudomonadati</taxon>
        <taxon>Bacteroidota</taxon>
        <taxon>Flavobacteriia</taxon>
        <taxon>Flavobacteriales</taxon>
        <taxon>Flavobacteriaceae</taxon>
        <taxon>Sinomicrobium</taxon>
    </lineage>
</organism>
<dbReference type="Pfam" id="PF07980">
    <property type="entry name" value="SusD_RagB"/>
    <property type="match status" value="1"/>
</dbReference>
<comment type="caution">
    <text evidence="8">The sequence shown here is derived from an EMBL/GenBank/DDBJ whole genome shotgun (WGS) entry which is preliminary data.</text>
</comment>
<dbReference type="InterPro" id="IPR012944">
    <property type="entry name" value="SusD_RagB_dom"/>
</dbReference>
<keyword evidence="9" id="KW-1185">Reference proteome</keyword>
<dbReference type="InterPro" id="IPR033985">
    <property type="entry name" value="SusD-like_N"/>
</dbReference>
<dbReference type="InterPro" id="IPR011990">
    <property type="entry name" value="TPR-like_helical_dom_sf"/>
</dbReference>
<dbReference type="EMBL" id="JACVDC010000005">
    <property type="protein sequence ID" value="MBC9795003.1"/>
    <property type="molecule type" value="Genomic_DNA"/>
</dbReference>
<gene>
    <name evidence="8" type="ORF">IBL28_03410</name>
</gene>
<dbReference type="Pfam" id="PF14322">
    <property type="entry name" value="SusD-like_3"/>
    <property type="match status" value="1"/>
</dbReference>
<dbReference type="RefSeq" id="WP_187964154.1">
    <property type="nucleotide sequence ID" value="NZ_JACVDC010000005.1"/>
</dbReference>
<evidence type="ECO:0000313" key="9">
    <source>
        <dbReference type="Proteomes" id="UP000653730"/>
    </source>
</evidence>
<evidence type="ECO:0000256" key="4">
    <source>
        <dbReference type="ARBA" id="ARBA00023136"/>
    </source>
</evidence>
<evidence type="ECO:0000259" key="7">
    <source>
        <dbReference type="Pfam" id="PF14322"/>
    </source>
</evidence>
<name>A0A926JPM3_9FLAO</name>
<dbReference type="Proteomes" id="UP000653730">
    <property type="component" value="Unassembled WGS sequence"/>
</dbReference>
<dbReference type="AlphaFoldDB" id="A0A926JPM3"/>
<dbReference type="SUPFAM" id="SSF48452">
    <property type="entry name" value="TPR-like"/>
    <property type="match status" value="1"/>
</dbReference>
<evidence type="ECO:0000313" key="8">
    <source>
        <dbReference type="EMBL" id="MBC9795003.1"/>
    </source>
</evidence>
<keyword evidence="3" id="KW-0732">Signal</keyword>
<protein>
    <submittedName>
        <fullName evidence="8">RagB/SusD family nutrient uptake outer membrane protein</fullName>
    </submittedName>
</protein>
<proteinExistence type="inferred from homology"/>
<dbReference type="PROSITE" id="PS51257">
    <property type="entry name" value="PROKAR_LIPOPROTEIN"/>
    <property type="match status" value="1"/>
</dbReference>